<dbReference type="STRING" id="573321.SAMN04488505_10112"/>
<protein>
    <submittedName>
        <fullName evidence="5">Por secretion system C-terminal sorting domain-containing protein</fullName>
    </submittedName>
</protein>
<keyword evidence="1 2" id="KW-0732">Signal</keyword>
<proteinExistence type="predicted"/>
<evidence type="ECO:0000256" key="1">
    <source>
        <dbReference type="ARBA" id="ARBA00022729"/>
    </source>
</evidence>
<evidence type="ECO:0000256" key="2">
    <source>
        <dbReference type="SAM" id="SignalP"/>
    </source>
</evidence>
<dbReference type="InterPro" id="IPR032812">
    <property type="entry name" value="SbsA_Ig"/>
</dbReference>
<dbReference type="Pfam" id="PF13205">
    <property type="entry name" value="Big_5"/>
    <property type="match status" value="1"/>
</dbReference>
<feature type="domain" description="Endonuclease/exonuclease/phosphatase" evidence="3">
    <location>
        <begin position="627"/>
        <end position="869"/>
    </location>
</feature>
<organism evidence="5 6">
    <name type="scientific">Chitinophaga rupis</name>
    <dbReference type="NCBI Taxonomy" id="573321"/>
    <lineage>
        <taxon>Bacteria</taxon>
        <taxon>Pseudomonadati</taxon>
        <taxon>Bacteroidota</taxon>
        <taxon>Chitinophagia</taxon>
        <taxon>Chitinophagales</taxon>
        <taxon>Chitinophagaceae</taxon>
        <taxon>Chitinophaga</taxon>
    </lineage>
</organism>
<sequence length="1098" mass="118884">MHKPLLAFLFIALFVNAAAWAQTQPAPQPLPYQQNFDALAPAATTYPAGWQGWALSGSPSGSFNTAAPASDKALLTGTASSTTNGAYNYNGKLGFLNSGSVDNSLALGLNTSGQLNIAFRYDVMTLRNPYDGSSNTRINEVTLQYRIGSTGAFSNVPGTLYQNDTTTQTTSGVTTPQNPVNISVVLPPDCNNQPLVQLRWVNRQVSGAGSRPSFAIDNIVAGGGSTGDTTAPAISALLPVNGDTAAALDVHPQITFTENIKPATGYLVLHNTSTGTQQMLDVNGALVLISNTTLAVNNIFLQPLSSYYITLDSGAVTDLSGNAFAGITDSITWHFTTGQQVLSFNFNDCTPSGSSLLSGGFTQYSVSGAQLWGCTTFGQNSSNGVQINGFSGGAVENEDWLISPSFDLSSFTYPLLRFASRTAFTGPALQLMVSNDYDGHSNPHTATWTLLNGQFPAPGSDAWQLSDSINLAGFKQDSVYIAFVYTSSPSLNAARWTLDDINLYNSVVAPSPGITSSPAALDFDYVQAGQTSAPQKISFWGNNITDTLLVTAPAAFSLSRDSAGSYGPVLTYDAATVGAGPQTAWVKFSPTTADQNYSGTLTFSTPGFSTSRIQLTGTSLRSLKVVNWNIEWFGSPAQNPANDSLQQANVTTILQKLNADVFALAEVVDTARFKQVVSQLPGYSYVLSDFGSYADNVNDPDYVSAQKLAFVYKTSVVRSLRTYGILRQGGSDSAYYNWSSGRFPYFMEAVANLNGDSARINFVLLHAKANTGSASEKIEAYYRRKRGNIELKDSLDTQYPYSNILMLGDFNDALNKTITTELAPDTTTSYINFVTDTADYDPLTLPLSLAGQQSTVSFPTVIDNVIASNEMGQAYLPGSAMVFTQAAQLVSSYSSTTTDHYPVITRYNLHTLAHQNSILAFTATVDTGRVRLNWRTNAETNLARFVVERSKDQRGWNAIDTVTTHGTTTFPNNYQAYDNSPWLGRNYYRLRLENLAGNIQYSAVQSVNIQIKDIIWRFIWCLLGHKLQVWLDIDKNSGGPAQLQLIDLFGRIRYQGPVTLIPGRNYKELDVSKLPNGIYFLRVQTPNKSQVSQIFIAQ</sequence>
<evidence type="ECO:0000259" key="4">
    <source>
        <dbReference type="Pfam" id="PF13205"/>
    </source>
</evidence>
<reference evidence="5 6" key="1">
    <citation type="submission" date="2016-10" db="EMBL/GenBank/DDBJ databases">
        <authorList>
            <person name="de Groot N.N."/>
        </authorList>
    </citation>
    <scope>NUCLEOTIDE SEQUENCE [LARGE SCALE GENOMIC DNA]</scope>
    <source>
        <strain evidence="5 6">DSM 21039</strain>
    </source>
</reference>
<dbReference type="InterPro" id="IPR026444">
    <property type="entry name" value="Secre_tail"/>
</dbReference>
<keyword evidence="6" id="KW-1185">Reference proteome</keyword>
<dbReference type="InterPro" id="IPR036691">
    <property type="entry name" value="Endo/exonu/phosph_ase_sf"/>
</dbReference>
<dbReference type="Pfam" id="PF03372">
    <property type="entry name" value="Exo_endo_phos"/>
    <property type="match status" value="1"/>
</dbReference>
<dbReference type="Gene3D" id="2.60.120.260">
    <property type="entry name" value="Galactose-binding domain-like"/>
    <property type="match status" value="1"/>
</dbReference>
<dbReference type="OrthoDB" id="5500612at2"/>
<feature type="domain" description="SbsA Ig-like" evidence="4">
    <location>
        <begin position="228"/>
        <end position="337"/>
    </location>
</feature>
<evidence type="ECO:0000313" key="6">
    <source>
        <dbReference type="Proteomes" id="UP000198984"/>
    </source>
</evidence>
<dbReference type="NCBIfam" id="TIGR04183">
    <property type="entry name" value="Por_Secre_tail"/>
    <property type="match status" value="1"/>
</dbReference>
<dbReference type="SUPFAM" id="SSF56219">
    <property type="entry name" value="DNase I-like"/>
    <property type="match status" value="1"/>
</dbReference>
<evidence type="ECO:0000313" key="5">
    <source>
        <dbReference type="EMBL" id="SEK33870.1"/>
    </source>
</evidence>
<name>A0A1H7GBL0_9BACT</name>
<dbReference type="Proteomes" id="UP000198984">
    <property type="component" value="Unassembled WGS sequence"/>
</dbReference>
<dbReference type="EMBL" id="FOBB01000001">
    <property type="protein sequence ID" value="SEK33870.1"/>
    <property type="molecule type" value="Genomic_DNA"/>
</dbReference>
<dbReference type="InterPro" id="IPR005135">
    <property type="entry name" value="Endo/exonuclease/phosphatase"/>
</dbReference>
<feature type="signal peptide" evidence="2">
    <location>
        <begin position="1"/>
        <end position="21"/>
    </location>
</feature>
<dbReference type="GO" id="GO:0003824">
    <property type="term" value="F:catalytic activity"/>
    <property type="evidence" value="ECO:0007669"/>
    <property type="project" value="InterPro"/>
</dbReference>
<accession>A0A1H7GBL0</accession>
<dbReference type="Gene3D" id="3.60.10.10">
    <property type="entry name" value="Endonuclease/exonuclease/phosphatase"/>
    <property type="match status" value="1"/>
</dbReference>
<dbReference type="RefSeq" id="WP_089906125.1">
    <property type="nucleotide sequence ID" value="NZ_FOBB01000001.1"/>
</dbReference>
<dbReference type="AlphaFoldDB" id="A0A1H7GBL0"/>
<gene>
    <name evidence="5" type="ORF">SAMN04488505_10112</name>
</gene>
<feature type="chain" id="PRO_5011628370" evidence="2">
    <location>
        <begin position="22"/>
        <end position="1098"/>
    </location>
</feature>
<evidence type="ECO:0000259" key="3">
    <source>
        <dbReference type="Pfam" id="PF03372"/>
    </source>
</evidence>